<dbReference type="EMBL" id="JAODUO010001128">
    <property type="protein sequence ID" value="KAK2170889.1"/>
    <property type="molecule type" value="Genomic_DNA"/>
</dbReference>
<feature type="compositionally biased region" description="Polar residues" evidence="1">
    <location>
        <begin position="7"/>
        <end position="16"/>
    </location>
</feature>
<proteinExistence type="predicted"/>
<dbReference type="Proteomes" id="UP001209878">
    <property type="component" value="Unassembled WGS sequence"/>
</dbReference>
<protein>
    <submittedName>
        <fullName evidence="2">Uncharacterized protein</fullName>
    </submittedName>
</protein>
<comment type="caution">
    <text evidence="2">The sequence shown here is derived from an EMBL/GenBank/DDBJ whole genome shotgun (WGS) entry which is preliminary data.</text>
</comment>
<feature type="region of interest" description="Disordered" evidence="1">
    <location>
        <begin position="1"/>
        <end position="20"/>
    </location>
</feature>
<reference evidence="2" key="1">
    <citation type="journal article" date="2023" name="Mol. Biol. Evol.">
        <title>Third-Generation Sequencing Reveals the Adaptive Role of the Epigenome in Three Deep-Sea Polychaetes.</title>
        <authorList>
            <person name="Perez M."/>
            <person name="Aroh O."/>
            <person name="Sun Y."/>
            <person name="Lan Y."/>
            <person name="Juniper S.K."/>
            <person name="Young C.R."/>
            <person name="Angers B."/>
            <person name="Qian P.Y."/>
        </authorList>
    </citation>
    <scope>NUCLEOTIDE SEQUENCE</scope>
    <source>
        <strain evidence="2">R07B-5</strain>
    </source>
</reference>
<sequence length="107" mass="12748">MHPLAPSRSQFNSHRNAASPKPVAILHLRYRHRKAACHHDHRRTSQIFRRQRHAFTHPPRPPRSPCTRIETRHRQSAIRTTSGIRRSETTSFKHPSIRCYRSNNRYQ</sequence>
<keyword evidence="3" id="KW-1185">Reference proteome</keyword>
<organism evidence="2 3">
    <name type="scientific">Ridgeia piscesae</name>
    <name type="common">Tubeworm</name>
    <dbReference type="NCBI Taxonomy" id="27915"/>
    <lineage>
        <taxon>Eukaryota</taxon>
        <taxon>Metazoa</taxon>
        <taxon>Spiralia</taxon>
        <taxon>Lophotrochozoa</taxon>
        <taxon>Annelida</taxon>
        <taxon>Polychaeta</taxon>
        <taxon>Sedentaria</taxon>
        <taxon>Canalipalpata</taxon>
        <taxon>Sabellida</taxon>
        <taxon>Siboglinidae</taxon>
        <taxon>Ridgeia</taxon>
    </lineage>
</organism>
<evidence type="ECO:0000256" key="1">
    <source>
        <dbReference type="SAM" id="MobiDB-lite"/>
    </source>
</evidence>
<feature type="region of interest" description="Disordered" evidence="1">
    <location>
        <begin position="36"/>
        <end position="107"/>
    </location>
</feature>
<feature type="compositionally biased region" description="Basic residues" evidence="1">
    <location>
        <begin position="36"/>
        <end position="55"/>
    </location>
</feature>
<gene>
    <name evidence="2" type="ORF">NP493_1127g02070</name>
</gene>
<evidence type="ECO:0000313" key="2">
    <source>
        <dbReference type="EMBL" id="KAK2170889.1"/>
    </source>
</evidence>
<feature type="compositionally biased region" description="Polar residues" evidence="1">
    <location>
        <begin position="77"/>
        <end position="93"/>
    </location>
</feature>
<evidence type="ECO:0000313" key="3">
    <source>
        <dbReference type="Proteomes" id="UP001209878"/>
    </source>
</evidence>
<name>A0AAD9NKV6_RIDPI</name>
<accession>A0AAD9NKV6</accession>
<dbReference type="AlphaFoldDB" id="A0AAD9NKV6"/>